<dbReference type="Proteomes" id="UP001595909">
    <property type="component" value="Unassembled WGS sequence"/>
</dbReference>
<feature type="region of interest" description="Disordered" evidence="1">
    <location>
        <begin position="459"/>
        <end position="482"/>
    </location>
</feature>
<organism evidence="2 3">
    <name type="scientific">Actinomycetospora chibensis</name>
    <dbReference type="NCBI Taxonomy" id="663606"/>
    <lineage>
        <taxon>Bacteria</taxon>
        <taxon>Bacillati</taxon>
        <taxon>Actinomycetota</taxon>
        <taxon>Actinomycetes</taxon>
        <taxon>Pseudonocardiales</taxon>
        <taxon>Pseudonocardiaceae</taxon>
        <taxon>Actinomycetospora</taxon>
    </lineage>
</organism>
<evidence type="ECO:0000256" key="1">
    <source>
        <dbReference type="SAM" id="MobiDB-lite"/>
    </source>
</evidence>
<protein>
    <recommendedName>
        <fullName evidence="4">AAA domain-containing protein</fullName>
    </recommendedName>
</protein>
<proteinExistence type="predicted"/>
<keyword evidence="3" id="KW-1185">Reference proteome</keyword>
<dbReference type="SUPFAM" id="SSF52540">
    <property type="entry name" value="P-loop containing nucleoside triphosphate hydrolases"/>
    <property type="match status" value="1"/>
</dbReference>
<evidence type="ECO:0008006" key="4">
    <source>
        <dbReference type="Google" id="ProtNLM"/>
    </source>
</evidence>
<evidence type="ECO:0000313" key="2">
    <source>
        <dbReference type="EMBL" id="MFC4835103.1"/>
    </source>
</evidence>
<accession>A0ABV9RMT2</accession>
<sequence>MPADDPEQRWRPSRAGILNVYQYQDEVLEFAGGRLLLRGVNGSGKSTAMNMLLPFLLEADVRKIDAAGEQRGVLRSWMLSDHDDTQRTGYLWIEFERCAREGGDTEYRTVGCGIRANRSTDRVATWWFSTDRRVRIDLRLTEADIPFSIDVLRSELGTRGQVFTSTAEYRAEIARRFFGGVDPGSYFRLLHQVRNPRVGDRIDTDLPRTLREALPPVPEDAVHDAAQPLEDLEDHRRNVTDLARTAEALDGAVETYTDYARRVLAAVVDDTAGTVDAARTAARRLERDRGGVEKATAAQASAATVVADLTDDHATATAERAGLAALPEYTAHADLVRRRDEVARADAHTATLDGHRTRARDRVTAAASAVAAARGQLDSDLAGVADGLRAVAAAARAASAPSIAATLPDPPTPATEPRPDEAGETTVDVPQDPEDDLTADLAGPLTAVGDALRSHRTTVRHVAERASGARRATETVDAADVA</sequence>
<name>A0ABV9RMT2_9PSEU</name>
<dbReference type="InterPro" id="IPR027417">
    <property type="entry name" value="P-loop_NTPase"/>
</dbReference>
<feature type="region of interest" description="Disordered" evidence="1">
    <location>
        <begin position="399"/>
        <end position="437"/>
    </location>
</feature>
<gene>
    <name evidence="2" type="ORF">ACFPEL_22025</name>
</gene>
<reference evidence="3" key="1">
    <citation type="journal article" date="2019" name="Int. J. Syst. Evol. Microbiol.">
        <title>The Global Catalogue of Microorganisms (GCM) 10K type strain sequencing project: providing services to taxonomists for standard genome sequencing and annotation.</title>
        <authorList>
            <consortium name="The Broad Institute Genomics Platform"/>
            <consortium name="The Broad Institute Genome Sequencing Center for Infectious Disease"/>
            <person name="Wu L."/>
            <person name="Ma J."/>
        </authorList>
    </citation>
    <scope>NUCLEOTIDE SEQUENCE [LARGE SCALE GENOMIC DNA]</scope>
    <source>
        <strain evidence="3">CCUG 50347</strain>
    </source>
</reference>
<dbReference type="EMBL" id="JBHSIM010000046">
    <property type="protein sequence ID" value="MFC4835103.1"/>
    <property type="molecule type" value="Genomic_DNA"/>
</dbReference>
<comment type="caution">
    <text evidence="2">The sequence shown here is derived from an EMBL/GenBank/DDBJ whole genome shotgun (WGS) entry which is preliminary data.</text>
</comment>
<feature type="non-terminal residue" evidence="2">
    <location>
        <position position="482"/>
    </location>
</feature>
<evidence type="ECO:0000313" key="3">
    <source>
        <dbReference type="Proteomes" id="UP001595909"/>
    </source>
</evidence>